<reference evidence="2 3" key="1">
    <citation type="journal article" date="2016" name="Mol. Biol. Evol.">
        <title>Comparative Genomics of Early-Diverging Mushroom-Forming Fungi Provides Insights into the Origins of Lignocellulose Decay Capabilities.</title>
        <authorList>
            <person name="Nagy L.G."/>
            <person name="Riley R."/>
            <person name="Tritt A."/>
            <person name="Adam C."/>
            <person name="Daum C."/>
            <person name="Floudas D."/>
            <person name="Sun H."/>
            <person name="Yadav J.S."/>
            <person name="Pangilinan J."/>
            <person name="Larsson K.H."/>
            <person name="Matsuura K."/>
            <person name="Barry K."/>
            <person name="Labutti K."/>
            <person name="Kuo R."/>
            <person name="Ohm R.A."/>
            <person name="Bhattacharya S.S."/>
            <person name="Shirouzu T."/>
            <person name="Yoshinaga Y."/>
            <person name="Martin F.M."/>
            <person name="Grigoriev I.V."/>
            <person name="Hibbett D.S."/>
        </authorList>
    </citation>
    <scope>NUCLEOTIDE SEQUENCE [LARGE SCALE GENOMIC DNA]</scope>
    <source>
        <strain evidence="2 3">93-53</strain>
    </source>
</reference>
<dbReference type="Gene3D" id="3.30.710.10">
    <property type="entry name" value="Potassium Channel Kv1.1, Chain A"/>
    <property type="match status" value="1"/>
</dbReference>
<dbReference type="OrthoDB" id="3036049at2759"/>
<evidence type="ECO:0000313" key="3">
    <source>
        <dbReference type="Proteomes" id="UP000076871"/>
    </source>
</evidence>
<dbReference type="InParanoid" id="A0A165EY90"/>
<organism evidence="2 3">
    <name type="scientific">Laetiporus sulphureus 93-53</name>
    <dbReference type="NCBI Taxonomy" id="1314785"/>
    <lineage>
        <taxon>Eukaryota</taxon>
        <taxon>Fungi</taxon>
        <taxon>Dikarya</taxon>
        <taxon>Basidiomycota</taxon>
        <taxon>Agaricomycotina</taxon>
        <taxon>Agaricomycetes</taxon>
        <taxon>Polyporales</taxon>
        <taxon>Laetiporus</taxon>
    </lineage>
</organism>
<accession>A0A165EY90</accession>
<dbReference type="Proteomes" id="UP000076871">
    <property type="component" value="Unassembled WGS sequence"/>
</dbReference>
<dbReference type="SUPFAM" id="SSF54695">
    <property type="entry name" value="POZ domain"/>
    <property type="match status" value="1"/>
</dbReference>
<proteinExistence type="predicted"/>
<dbReference type="GeneID" id="63822678"/>
<evidence type="ECO:0000256" key="1">
    <source>
        <dbReference type="SAM" id="MobiDB-lite"/>
    </source>
</evidence>
<dbReference type="AlphaFoldDB" id="A0A165EY90"/>
<evidence type="ECO:0000313" key="2">
    <source>
        <dbReference type="EMBL" id="KZT07969.1"/>
    </source>
</evidence>
<feature type="region of interest" description="Disordered" evidence="1">
    <location>
        <begin position="1"/>
        <end position="26"/>
    </location>
</feature>
<dbReference type="EMBL" id="KV427617">
    <property type="protein sequence ID" value="KZT07969.1"/>
    <property type="molecule type" value="Genomic_DNA"/>
</dbReference>
<dbReference type="InterPro" id="IPR011333">
    <property type="entry name" value="SKP1/BTB/POZ_sf"/>
</dbReference>
<keyword evidence="3" id="KW-1185">Reference proteome</keyword>
<protein>
    <recommendedName>
        <fullName evidence="4">BTB domain-containing protein</fullName>
    </recommendedName>
</protein>
<sequence length="344" mass="38264">MSSSQPETVPRKRQRTDTDAPVETETTSTLLGKYTRDDEFWFDDGTVILEAQGTCFRVYRGWLAKHSDVFSSLFSLPQPADSEHIGDCPVVHVSDRPEELLHLLRALFNVHMFDDHVTPIEFQVVASIVRMCHKYQVQELFGNAMSLLKAYFTDDLDIYCKRLQGESTASPRLSIAAGDAVTAVNLARLTNTDSILPVAMYECCQLGSKAIVEGISRPDGTFEMLQSTDQIRCIDGNMNLVAEHIGGMNGVFKKEAYCRNAYGSCGNMLRELRAGIVRVQGNVWTAVLEPWDGFVPKSLQLCQDCRKSFLADDVARRKKAWGLLPKLMGVNVKGWDSSKAAAPA</sequence>
<evidence type="ECO:0008006" key="4">
    <source>
        <dbReference type="Google" id="ProtNLM"/>
    </source>
</evidence>
<gene>
    <name evidence="2" type="ORF">LAESUDRAFT_677176</name>
</gene>
<dbReference type="STRING" id="1314785.A0A165EY90"/>
<dbReference type="RefSeq" id="XP_040765709.1">
    <property type="nucleotide sequence ID" value="XM_040905648.1"/>
</dbReference>
<name>A0A165EY90_9APHY</name>